<sequence>MSDAPESGHPLLEKVHRIIADRSCSVLTLDIFDTVLWRLVPRPTDVFGLLAARLRAAGQCPAWVTDATFRRMRIGAEAAARAGRDALGTEVSLFDIWRAMPADVFANALLEELVAAEVRVERELTVVDLDVAAVIRAARKHDLPVALVSDTYFTEEHLATLLDRPELGPLQDVRIFRSHQHGVDKGHGLWPIVLHDLDVSAEQVVHIGDNEVADVTVPAALGIRTVHYRRLDEGYLATLAREHEPLEYFGDHAPNLDEQYGDFGLTSLRAKAIHATPPQATTSLDIAARFGTAVIGPVLTGFAEWAVRRAHETGTRILWCPMREGELLAELINNAARARGLDVEARPIWLSRQATALACADFHDDEAVHNFIRRGYQLSVRQLLSVLHLQVGDVPALAAELDTVIDNGHIAERVTTALTETPHIRNRLVLSAAEARERLIKSLTKAGALTGNGITLVDLGWVGTIQLQLARALRIADIDIKPAGLYMVTDHRSQDVVLTGLRAEGYLAQTGQPADISATISRSPEVLEQCINALCGSLTGFTVDGDPVLGETIDSPSQVAERRAAYQGVLAFQRQWNRYVVNADGAWPELAERPAARQRLGNILASALRSPTADEAGVFGNWVHDDNFGSTLVTTLLPAELRPAIPYLSPKDLAALGQRDTFWPGLLAASDVRLAEAMRAVYAGQLDPDVFEPAGEQFESLMRHRTLDGHWHDSSRWQFRINHNGLSFSRMKFEHHDTDIVSVAIPGRPAVVRVDWIEAKVVAGGSRREQTVRWETPAEFARLYYADCRWIGGNMMEFFTPYAAVWLPLAEKAGARVVSSGHVTVAFAMLAQSKTETAPGMPEVTEFERLSVRLVEEYKKKGATGVAAGAARIALRKLGR</sequence>
<gene>
    <name evidence="1" type="ORF">BCF44_1117</name>
</gene>
<dbReference type="InterPro" id="IPR023214">
    <property type="entry name" value="HAD_sf"/>
</dbReference>
<reference evidence="1 2" key="1">
    <citation type="submission" date="2018-08" db="EMBL/GenBank/DDBJ databases">
        <title>Genomic Encyclopedia of Archaeal and Bacterial Type Strains, Phase II (KMG-II): from individual species to whole genera.</title>
        <authorList>
            <person name="Goeker M."/>
        </authorList>
    </citation>
    <scope>NUCLEOTIDE SEQUENCE [LARGE SCALE GENOMIC DNA]</scope>
    <source>
        <strain evidence="1 2">DSM 45791</strain>
    </source>
</reference>
<evidence type="ECO:0000313" key="2">
    <source>
        <dbReference type="Proteomes" id="UP000256269"/>
    </source>
</evidence>
<accession>A0A3E0HBN3</accession>
<dbReference type="SUPFAM" id="SSF56784">
    <property type="entry name" value="HAD-like"/>
    <property type="match status" value="1"/>
</dbReference>
<protein>
    <submittedName>
        <fullName evidence="1">Uncharacterized protein</fullName>
    </submittedName>
</protein>
<dbReference type="CDD" id="cd01427">
    <property type="entry name" value="HAD_like"/>
    <property type="match status" value="1"/>
</dbReference>
<dbReference type="InterPro" id="IPR036412">
    <property type="entry name" value="HAD-like_sf"/>
</dbReference>
<proteinExistence type="predicted"/>
<dbReference type="Proteomes" id="UP000256269">
    <property type="component" value="Unassembled WGS sequence"/>
</dbReference>
<dbReference type="OrthoDB" id="9816564at2"/>
<dbReference type="RefSeq" id="WP_116177761.1">
    <property type="nucleotide sequence ID" value="NZ_CP144375.1"/>
</dbReference>
<organism evidence="1 2">
    <name type="scientific">Kutzneria buriramensis</name>
    <dbReference type="NCBI Taxonomy" id="1045776"/>
    <lineage>
        <taxon>Bacteria</taxon>
        <taxon>Bacillati</taxon>
        <taxon>Actinomycetota</taxon>
        <taxon>Actinomycetes</taxon>
        <taxon>Pseudonocardiales</taxon>
        <taxon>Pseudonocardiaceae</taxon>
        <taxon>Kutzneria</taxon>
    </lineage>
</organism>
<keyword evidence="2" id="KW-1185">Reference proteome</keyword>
<dbReference type="Gene3D" id="3.40.50.1000">
    <property type="entry name" value="HAD superfamily/HAD-like"/>
    <property type="match status" value="1"/>
</dbReference>
<dbReference type="EMBL" id="QUNO01000011">
    <property type="protein sequence ID" value="REH41707.1"/>
    <property type="molecule type" value="Genomic_DNA"/>
</dbReference>
<name>A0A3E0HBN3_9PSEU</name>
<comment type="caution">
    <text evidence="1">The sequence shown here is derived from an EMBL/GenBank/DDBJ whole genome shotgun (WGS) entry which is preliminary data.</text>
</comment>
<evidence type="ECO:0000313" key="1">
    <source>
        <dbReference type="EMBL" id="REH41707.1"/>
    </source>
</evidence>
<dbReference type="AlphaFoldDB" id="A0A3E0HBN3"/>